<dbReference type="EMBL" id="MN122329">
    <property type="protein sequence ID" value="QIC35748.1"/>
    <property type="molecule type" value="mRNA"/>
</dbReference>
<dbReference type="FunFam" id="3.40.30.10:FF:000035">
    <property type="entry name" value="hematopoietic prostaglandin D synthase"/>
    <property type="match status" value="1"/>
</dbReference>
<dbReference type="Pfam" id="PF02798">
    <property type="entry name" value="GST_N"/>
    <property type="match status" value="1"/>
</dbReference>
<evidence type="ECO:0000256" key="3">
    <source>
        <dbReference type="ARBA" id="ARBA00022679"/>
    </source>
</evidence>
<dbReference type="Gene3D" id="3.40.30.10">
    <property type="entry name" value="Glutaredoxin"/>
    <property type="match status" value="1"/>
</dbReference>
<dbReference type="GO" id="GO:0004602">
    <property type="term" value="F:glutathione peroxidase activity"/>
    <property type="evidence" value="ECO:0007669"/>
    <property type="project" value="UniProtKB-ARBA"/>
</dbReference>
<dbReference type="PROSITE" id="PS50404">
    <property type="entry name" value="GST_NTER"/>
    <property type="match status" value="1"/>
</dbReference>
<comment type="similarity">
    <text evidence="4">Belongs to the GST superfamily. Sigma family.</text>
</comment>
<dbReference type="CDD" id="cd03192">
    <property type="entry name" value="GST_C_Sigma_like"/>
    <property type="match status" value="1"/>
</dbReference>
<evidence type="ECO:0000256" key="2">
    <source>
        <dbReference type="ARBA" id="ARBA00012452"/>
    </source>
</evidence>
<accession>A0A6C0W959</accession>
<dbReference type="InterPro" id="IPR010987">
    <property type="entry name" value="Glutathione-S-Trfase_C-like"/>
</dbReference>
<evidence type="ECO:0000256" key="5">
    <source>
        <dbReference type="ARBA" id="ARBA00047960"/>
    </source>
</evidence>
<reference evidence="8" key="1">
    <citation type="submission" date="2019-06" db="EMBL/GenBank/DDBJ databases">
        <title>Cloning of cDNAs encoding glutathione S-transferases in the antennae of Ostrinia furnacalis.</title>
        <authorList>
            <person name="Liu S."/>
        </authorList>
    </citation>
    <scope>NUCLEOTIDE SEQUENCE</scope>
    <source>
        <strain evidence="8">HF</strain>
    </source>
</reference>
<dbReference type="SFLD" id="SFLDG01205">
    <property type="entry name" value="AMPS.1"/>
    <property type="match status" value="1"/>
</dbReference>
<dbReference type="InterPro" id="IPR004046">
    <property type="entry name" value="GST_C"/>
</dbReference>
<feature type="domain" description="GST N-terminal" evidence="6">
    <location>
        <begin position="4"/>
        <end position="81"/>
    </location>
</feature>
<comment type="catalytic activity">
    <reaction evidence="5">
        <text>RX + glutathione = an S-substituted glutathione + a halide anion + H(+)</text>
        <dbReference type="Rhea" id="RHEA:16437"/>
        <dbReference type="ChEBI" id="CHEBI:15378"/>
        <dbReference type="ChEBI" id="CHEBI:16042"/>
        <dbReference type="ChEBI" id="CHEBI:17792"/>
        <dbReference type="ChEBI" id="CHEBI:57925"/>
        <dbReference type="ChEBI" id="CHEBI:90779"/>
        <dbReference type="EC" id="2.5.1.18"/>
    </reaction>
</comment>
<dbReference type="GO" id="GO:0006749">
    <property type="term" value="P:glutathione metabolic process"/>
    <property type="evidence" value="ECO:0007669"/>
    <property type="project" value="TreeGrafter"/>
</dbReference>
<dbReference type="SFLD" id="SFLDS00019">
    <property type="entry name" value="Glutathione_Transferase_(cytos"/>
    <property type="match status" value="1"/>
</dbReference>
<dbReference type="SFLD" id="SFLDG00363">
    <property type="entry name" value="AMPS_(cytGST):_Alpha-__Mu-__Pi"/>
    <property type="match status" value="1"/>
</dbReference>
<evidence type="ECO:0000259" key="7">
    <source>
        <dbReference type="PROSITE" id="PS50405"/>
    </source>
</evidence>
<dbReference type="AlphaFoldDB" id="A0A6C0W959"/>
<dbReference type="FunFam" id="1.20.1050.10:FF:000030">
    <property type="entry name" value="Glutathione S-transferase S1"/>
    <property type="match status" value="1"/>
</dbReference>
<dbReference type="Gene3D" id="1.20.1050.10">
    <property type="match status" value="1"/>
</dbReference>
<dbReference type="PANTHER" id="PTHR11571:SF224">
    <property type="entry name" value="HEMATOPOIETIC PROSTAGLANDIN D SYNTHASE"/>
    <property type="match status" value="1"/>
</dbReference>
<organism evidence="8">
    <name type="scientific">Ostrinia furnacalis</name>
    <name type="common">Asian corn borer</name>
    <dbReference type="NCBI Taxonomy" id="93504"/>
    <lineage>
        <taxon>Eukaryota</taxon>
        <taxon>Metazoa</taxon>
        <taxon>Ecdysozoa</taxon>
        <taxon>Arthropoda</taxon>
        <taxon>Hexapoda</taxon>
        <taxon>Insecta</taxon>
        <taxon>Pterygota</taxon>
        <taxon>Neoptera</taxon>
        <taxon>Endopterygota</taxon>
        <taxon>Lepidoptera</taxon>
        <taxon>Glossata</taxon>
        <taxon>Ditrysia</taxon>
        <taxon>Pyraloidea</taxon>
        <taxon>Crambidae</taxon>
        <taxon>Pyraustinae</taxon>
        <taxon>Ostrinia</taxon>
    </lineage>
</organism>
<dbReference type="InterPro" id="IPR040079">
    <property type="entry name" value="Glutathione_S-Trfase"/>
</dbReference>
<dbReference type="CDD" id="cd03039">
    <property type="entry name" value="GST_N_Sigma_like"/>
    <property type="match status" value="1"/>
</dbReference>
<evidence type="ECO:0000256" key="4">
    <source>
        <dbReference type="ARBA" id="ARBA00038317"/>
    </source>
</evidence>
<dbReference type="SUPFAM" id="SSF52833">
    <property type="entry name" value="Thioredoxin-like"/>
    <property type="match status" value="1"/>
</dbReference>
<dbReference type="PANTHER" id="PTHR11571">
    <property type="entry name" value="GLUTATHIONE S-TRANSFERASE"/>
    <property type="match status" value="1"/>
</dbReference>
<evidence type="ECO:0000313" key="8">
    <source>
        <dbReference type="EMBL" id="QIC35748.1"/>
    </source>
</evidence>
<dbReference type="InterPro" id="IPR050213">
    <property type="entry name" value="GST_superfamily"/>
</dbReference>
<keyword evidence="3 8" id="KW-0808">Transferase</keyword>
<evidence type="ECO:0000256" key="1">
    <source>
        <dbReference type="ARBA" id="ARBA00011738"/>
    </source>
</evidence>
<feature type="domain" description="GST C-terminal" evidence="7">
    <location>
        <begin position="83"/>
        <end position="206"/>
    </location>
</feature>
<dbReference type="Pfam" id="PF14497">
    <property type="entry name" value="GST_C_3"/>
    <property type="match status" value="1"/>
</dbReference>
<proteinExistence type="evidence at transcript level"/>
<evidence type="ECO:0000259" key="6">
    <source>
        <dbReference type="PROSITE" id="PS50404"/>
    </source>
</evidence>
<comment type="subunit">
    <text evidence="1">Homodimer.</text>
</comment>
<protein>
    <recommendedName>
        <fullName evidence="2">glutathione transferase</fullName>
        <ecNumber evidence="2">2.5.1.18</ecNumber>
    </recommendedName>
</protein>
<dbReference type="EC" id="2.5.1.18" evidence="2"/>
<dbReference type="InterPro" id="IPR004045">
    <property type="entry name" value="Glutathione_S-Trfase_N"/>
</dbReference>
<dbReference type="InterPro" id="IPR036249">
    <property type="entry name" value="Thioredoxin-like_sf"/>
</dbReference>
<name>A0A6C0W959_OSTFU</name>
<dbReference type="SUPFAM" id="SSF47616">
    <property type="entry name" value="GST C-terminal domain-like"/>
    <property type="match status" value="1"/>
</dbReference>
<dbReference type="PROSITE" id="PS50405">
    <property type="entry name" value="GST_CTER"/>
    <property type="match status" value="1"/>
</dbReference>
<dbReference type="InterPro" id="IPR036282">
    <property type="entry name" value="Glutathione-S-Trfase_C_sf"/>
</dbReference>
<dbReference type="GO" id="GO:0004364">
    <property type="term" value="F:glutathione transferase activity"/>
    <property type="evidence" value="ECO:0007669"/>
    <property type="project" value="UniProtKB-EC"/>
</dbReference>
<sequence>MSWNKVSFTYFNVKALGESGRLLLAYGGQEFEDKRFTSETWPEIKPTTPFGQAPVLEIDGKKYAQSLAIARYLGRKYGLAGATPEEDLEIDMYNDFVNDIRAKAASVQYESDEVLKEKKHEDFSKNVYPAMLSKLNEIVGQNNGHIAVGKLTWADFVFAGMYDYLKMMLRIPDLDTKYPNLKKVVDNVYSLPQLKAYLAAAPKCDF</sequence>